<dbReference type="PANTHER" id="PTHR23504">
    <property type="entry name" value="MAJOR FACILITATOR SUPERFAMILY DOMAIN-CONTAINING PROTEIN 10"/>
    <property type="match status" value="1"/>
</dbReference>
<dbReference type="InterPro" id="IPR020846">
    <property type="entry name" value="MFS_dom"/>
</dbReference>
<keyword evidence="10" id="KW-1185">Reference proteome</keyword>
<evidence type="ECO:0000256" key="6">
    <source>
        <dbReference type="SAM" id="MobiDB-lite"/>
    </source>
</evidence>
<dbReference type="InterPro" id="IPR011701">
    <property type="entry name" value="MFS"/>
</dbReference>
<name>A0AA38XT29_9EURO</name>
<feature type="transmembrane region" description="Helical" evidence="7">
    <location>
        <begin position="226"/>
        <end position="250"/>
    </location>
</feature>
<gene>
    <name evidence="9" type="ORF">H2204_011992</name>
</gene>
<feature type="transmembrane region" description="Helical" evidence="7">
    <location>
        <begin position="127"/>
        <end position="146"/>
    </location>
</feature>
<evidence type="ECO:0000256" key="5">
    <source>
        <dbReference type="ARBA" id="ARBA00023136"/>
    </source>
</evidence>
<dbReference type="PANTHER" id="PTHR23504:SF3">
    <property type="entry name" value="MAJOR FACILITATOR SUPERFAMILY (MFS) PROFILE DOMAIN-CONTAINING PROTEIN"/>
    <property type="match status" value="1"/>
</dbReference>
<keyword evidence="5 7" id="KW-0472">Membrane</keyword>
<feature type="transmembrane region" description="Helical" evidence="7">
    <location>
        <begin position="454"/>
        <end position="473"/>
    </location>
</feature>
<keyword evidence="3 7" id="KW-0812">Transmembrane</keyword>
<dbReference type="Proteomes" id="UP001172681">
    <property type="component" value="Unassembled WGS sequence"/>
</dbReference>
<evidence type="ECO:0000313" key="9">
    <source>
        <dbReference type="EMBL" id="KAJ9621098.1"/>
    </source>
</evidence>
<feature type="transmembrane region" description="Helical" evidence="7">
    <location>
        <begin position="184"/>
        <end position="206"/>
    </location>
</feature>
<feature type="domain" description="Major facilitator superfamily (MFS) profile" evidence="8">
    <location>
        <begin position="57"/>
        <end position="478"/>
    </location>
</feature>
<protein>
    <recommendedName>
        <fullName evidence="8">Major facilitator superfamily (MFS) profile domain-containing protein</fullName>
    </recommendedName>
</protein>
<feature type="compositionally biased region" description="Polar residues" evidence="6">
    <location>
        <begin position="33"/>
        <end position="44"/>
    </location>
</feature>
<dbReference type="CDD" id="cd17330">
    <property type="entry name" value="MFS_SLC46_TetA_like"/>
    <property type="match status" value="1"/>
</dbReference>
<evidence type="ECO:0000256" key="4">
    <source>
        <dbReference type="ARBA" id="ARBA00022989"/>
    </source>
</evidence>
<feature type="transmembrane region" description="Helical" evidence="7">
    <location>
        <begin position="354"/>
        <end position="373"/>
    </location>
</feature>
<dbReference type="SUPFAM" id="SSF103473">
    <property type="entry name" value="MFS general substrate transporter"/>
    <property type="match status" value="1"/>
</dbReference>
<dbReference type="EMBL" id="JAPDRN010000117">
    <property type="protein sequence ID" value="KAJ9621098.1"/>
    <property type="molecule type" value="Genomic_DNA"/>
</dbReference>
<reference evidence="9" key="1">
    <citation type="submission" date="2022-10" db="EMBL/GenBank/DDBJ databases">
        <title>Culturing micro-colonial fungi from biological soil crusts in the Mojave desert and describing Neophaeococcomyces mojavensis, and introducing the new genera and species Taxawa tesnikishii.</title>
        <authorList>
            <person name="Kurbessoian T."/>
            <person name="Stajich J.E."/>
        </authorList>
    </citation>
    <scope>NUCLEOTIDE SEQUENCE</scope>
    <source>
        <strain evidence="9">TK_35</strain>
    </source>
</reference>
<dbReference type="InterPro" id="IPR036259">
    <property type="entry name" value="MFS_trans_sf"/>
</dbReference>
<evidence type="ECO:0000256" key="3">
    <source>
        <dbReference type="ARBA" id="ARBA00022692"/>
    </source>
</evidence>
<dbReference type="Gene3D" id="1.20.1250.20">
    <property type="entry name" value="MFS general substrate transporter like domains"/>
    <property type="match status" value="1"/>
</dbReference>
<evidence type="ECO:0000313" key="10">
    <source>
        <dbReference type="Proteomes" id="UP001172681"/>
    </source>
</evidence>
<comment type="caution">
    <text evidence="9">The sequence shown here is derived from an EMBL/GenBank/DDBJ whole genome shotgun (WGS) entry which is preliminary data.</text>
</comment>
<feature type="transmembrane region" description="Helical" evidence="7">
    <location>
        <begin position="318"/>
        <end position="342"/>
    </location>
</feature>
<dbReference type="PRINTS" id="PR01035">
    <property type="entry name" value="TCRTETA"/>
</dbReference>
<dbReference type="PROSITE" id="PS50850">
    <property type="entry name" value="MFS"/>
    <property type="match status" value="1"/>
</dbReference>
<dbReference type="Pfam" id="PF07690">
    <property type="entry name" value="MFS_1"/>
    <property type="match status" value="1"/>
</dbReference>
<keyword evidence="2" id="KW-0813">Transport</keyword>
<feature type="region of interest" description="Disordered" evidence="6">
    <location>
        <begin position="24"/>
        <end position="49"/>
    </location>
</feature>
<dbReference type="GO" id="GO:0022857">
    <property type="term" value="F:transmembrane transporter activity"/>
    <property type="evidence" value="ECO:0007669"/>
    <property type="project" value="InterPro"/>
</dbReference>
<feature type="transmembrane region" description="Helical" evidence="7">
    <location>
        <begin position="283"/>
        <end position="306"/>
    </location>
</feature>
<dbReference type="AlphaFoldDB" id="A0AA38XT29"/>
<organism evidence="9 10">
    <name type="scientific">Knufia peltigerae</name>
    <dbReference type="NCBI Taxonomy" id="1002370"/>
    <lineage>
        <taxon>Eukaryota</taxon>
        <taxon>Fungi</taxon>
        <taxon>Dikarya</taxon>
        <taxon>Ascomycota</taxon>
        <taxon>Pezizomycotina</taxon>
        <taxon>Eurotiomycetes</taxon>
        <taxon>Chaetothyriomycetidae</taxon>
        <taxon>Chaetothyriales</taxon>
        <taxon>Trichomeriaceae</taxon>
        <taxon>Knufia</taxon>
    </lineage>
</organism>
<proteinExistence type="predicted"/>
<feature type="transmembrane region" description="Helical" evidence="7">
    <location>
        <begin position="58"/>
        <end position="79"/>
    </location>
</feature>
<evidence type="ECO:0000259" key="8">
    <source>
        <dbReference type="PROSITE" id="PS50850"/>
    </source>
</evidence>
<dbReference type="GO" id="GO:0016020">
    <property type="term" value="C:membrane"/>
    <property type="evidence" value="ECO:0007669"/>
    <property type="project" value="UniProtKB-SubCell"/>
</dbReference>
<dbReference type="InterPro" id="IPR001958">
    <property type="entry name" value="Tet-R_TetA/multi-R_MdtG-like"/>
</dbReference>
<evidence type="ECO:0000256" key="7">
    <source>
        <dbReference type="SAM" id="Phobius"/>
    </source>
</evidence>
<feature type="transmembrane region" description="Helical" evidence="7">
    <location>
        <begin position="94"/>
        <end position="115"/>
    </location>
</feature>
<feature type="transmembrane region" description="Helical" evidence="7">
    <location>
        <begin position="379"/>
        <end position="402"/>
    </location>
</feature>
<evidence type="ECO:0000256" key="1">
    <source>
        <dbReference type="ARBA" id="ARBA00004141"/>
    </source>
</evidence>
<evidence type="ECO:0000256" key="2">
    <source>
        <dbReference type="ARBA" id="ARBA00022448"/>
    </source>
</evidence>
<comment type="subcellular location">
    <subcellularLocation>
        <location evidence="1">Membrane</location>
        <topology evidence="1">Multi-pass membrane protein</topology>
    </subcellularLocation>
</comment>
<accession>A0AA38XT29</accession>
<feature type="transmembrane region" description="Helical" evidence="7">
    <location>
        <begin position="414"/>
        <end position="434"/>
    </location>
</feature>
<keyword evidence="4 7" id="KW-1133">Transmembrane helix</keyword>
<sequence length="494" mass="53278">MTSPEIVEDGAIDPRIDETTALLAAPSTASPTQGQAENGTINNNKDVDEDKPLPKEQIFFLCVARVVEPIAFFSIFPFINQMIRDTGVAEQDVGFYSGLIESLFSLTQMFCMIPWGRASDYFGRKPILVSSLAGVSFATAIFGFAGTIWAMILIRCFEGLFAGTIVTIRTMISENSTAKTQARAFSFFAFSGNLGIFLGPIIGGALAKPATVFPSIFGRIQFFHDFPYALPTIVTGGIGVIATITSGIFIKETLVRHPKSSSDKSKEMSTLELLRSPNVPMTLYLYAHIMVLAFSYTAIIPVFFFTPVHLGGFGFSPLRISIFMMIGGLSQSLYLLIVFPWLQARVGTAGVMRLCAHAYPFFFAFLPVCNVFLRRGMTAAFWAVAPAALVVGSGVAMSFTAIQLVLNDVSPSPAVLGTLNAVSLTLVSGIRAFSPALFSSLFAASVGSGVLDGHLIWVLMIALALGFAVVSHWTPEPDKEVKNGAENGEEEQQQ</sequence>